<name>A0A4Y2T3R7_ARAVE</name>
<accession>A0A4Y2T3R7</accession>
<keyword evidence="2" id="KW-1185">Reference proteome</keyword>
<dbReference type="AlphaFoldDB" id="A0A4Y2T3R7"/>
<reference evidence="1 2" key="1">
    <citation type="journal article" date="2019" name="Sci. Rep.">
        <title>Orb-weaving spider Araneus ventricosus genome elucidates the spidroin gene catalogue.</title>
        <authorList>
            <person name="Kono N."/>
            <person name="Nakamura H."/>
            <person name="Ohtoshi R."/>
            <person name="Moran D.A.P."/>
            <person name="Shinohara A."/>
            <person name="Yoshida Y."/>
            <person name="Fujiwara M."/>
            <person name="Mori M."/>
            <person name="Tomita M."/>
            <person name="Arakawa K."/>
        </authorList>
    </citation>
    <scope>NUCLEOTIDE SEQUENCE [LARGE SCALE GENOMIC DNA]</scope>
</reference>
<sequence length="98" mass="11014">MNRSDSIIVLLGNLDPTKLCKGTRLFVSRLMANLIEATTLGLPLINLRTASTIAPNLVSKYSKLTMRYTARSVIAPPGGEQRRYHSYLENGTRYWKKS</sequence>
<comment type="caution">
    <text evidence="1">The sequence shown here is derived from an EMBL/GenBank/DDBJ whole genome shotgun (WGS) entry which is preliminary data.</text>
</comment>
<evidence type="ECO:0000313" key="1">
    <source>
        <dbReference type="EMBL" id="GBN95254.1"/>
    </source>
</evidence>
<dbReference type="Proteomes" id="UP000499080">
    <property type="component" value="Unassembled WGS sequence"/>
</dbReference>
<protein>
    <submittedName>
        <fullName evidence="1">Uncharacterized protein</fullName>
    </submittedName>
</protein>
<evidence type="ECO:0000313" key="2">
    <source>
        <dbReference type="Proteomes" id="UP000499080"/>
    </source>
</evidence>
<proteinExistence type="predicted"/>
<gene>
    <name evidence="1" type="ORF">AVEN_32938_1</name>
</gene>
<organism evidence="1 2">
    <name type="scientific">Araneus ventricosus</name>
    <name type="common">Orbweaver spider</name>
    <name type="synonym">Epeira ventricosa</name>
    <dbReference type="NCBI Taxonomy" id="182803"/>
    <lineage>
        <taxon>Eukaryota</taxon>
        <taxon>Metazoa</taxon>
        <taxon>Ecdysozoa</taxon>
        <taxon>Arthropoda</taxon>
        <taxon>Chelicerata</taxon>
        <taxon>Arachnida</taxon>
        <taxon>Araneae</taxon>
        <taxon>Araneomorphae</taxon>
        <taxon>Entelegynae</taxon>
        <taxon>Araneoidea</taxon>
        <taxon>Araneidae</taxon>
        <taxon>Araneus</taxon>
    </lineage>
</organism>
<dbReference type="EMBL" id="BGPR01025943">
    <property type="protein sequence ID" value="GBN95254.1"/>
    <property type="molecule type" value="Genomic_DNA"/>
</dbReference>